<dbReference type="GO" id="GO:0000155">
    <property type="term" value="F:phosphorelay sensor kinase activity"/>
    <property type="evidence" value="ECO:0007669"/>
    <property type="project" value="InterPro"/>
</dbReference>
<dbReference type="InterPro" id="IPR011006">
    <property type="entry name" value="CheY-like_superfamily"/>
</dbReference>
<dbReference type="SUPFAM" id="SSF55874">
    <property type="entry name" value="ATPase domain of HSP90 chaperone/DNA topoisomerase II/histidine kinase"/>
    <property type="match status" value="1"/>
</dbReference>
<evidence type="ECO:0000313" key="19">
    <source>
        <dbReference type="Proteomes" id="UP000192907"/>
    </source>
</evidence>
<evidence type="ECO:0000256" key="5">
    <source>
        <dbReference type="ARBA" id="ARBA00022679"/>
    </source>
</evidence>
<feature type="transmembrane region" description="Helical" evidence="14">
    <location>
        <begin position="43"/>
        <end position="63"/>
    </location>
</feature>
<evidence type="ECO:0000256" key="9">
    <source>
        <dbReference type="ARBA" id="ARBA00022840"/>
    </source>
</evidence>
<evidence type="ECO:0000256" key="12">
    <source>
        <dbReference type="ARBA" id="ARBA00023136"/>
    </source>
</evidence>
<dbReference type="InterPro" id="IPR003661">
    <property type="entry name" value="HisK_dim/P_dom"/>
</dbReference>
<dbReference type="InterPro" id="IPR036097">
    <property type="entry name" value="HisK_dim/P_sf"/>
</dbReference>
<evidence type="ECO:0000259" key="17">
    <source>
        <dbReference type="PROSITE" id="PS50112"/>
    </source>
</evidence>
<evidence type="ECO:0000256" key="7">
    <source>
        <dbReference type="ARBA" id="ARBA00022741"/>
    </source>
</evidence>
<evidence type="ECO:0000313" key="18">
    <source>
        <dbReference type="EMBL" id="SMF06941.1"/>
    </source>
</evidence>
<accession>A0A1Y6BGQ9</accession>
<evidence type="ECO:0000256" key="11">
    <source>
        <dbReference type="ARBA" id="ARBA00023012"/>
    </source>
</evidence>
<dbReference type="CDD" id="cd00130">
    <property type="entry name" value="PAS"/>
    <property type="match status" value="1"/>
</dbReference>
<evidence type="ECO:0000256" key="2">
    <source>
        <dbReference type="ARBA" id="ARBA00004370"/>
    </source>
</evidence>
<protein>
    <recommendedName>
        <fullName evidence="3">histidine kinase</fullName>
        <ecNumber evidence="3">2.7.13.3</ecNumber>
    </recommendedName>
</protein>
<dbReference type="PROSITE" id="PS50109">
    <property type="entry name" value="HIS_KIN"/>
    <property type="match status" value="1"/>
</dbReference>
<dbReference type="Gene3D" id="3.30.450.20">
    <property type="entry name" value="PAS domain"/>
    <property type="match status" value="1"/>
</dbReference>
<dbReference type="GO" id="GO:0005524">
    <property type="term" value="F:ATP binding"/>
    <property type="evidence" value="ECO:0007669"/>
    <property type="project" value="UniProtKB-KW"/>
</dbReference>
<dbReference type="STRING" id="1513793.SAMN06296036_104178"/>
<dbReference type="SMART" id="SM00448">
    <property type="entry name" value="REC"/>
    <property type="match status" value="1"/>
</dbReference>
<feature type="transmembrane region" description="Helical" evidence="14">
    <location>
        <begin position="146"/>
        <end position="168"/>
    </location>
</feature>
<dbReference type="FunFam" id="1.10.287.130:FF:000004">
    <property type="entry name" value="Ethylene receptor 1"/>
    <property type="match status" value="1"/>
</dbReference>
<dbReference type="SMART" id="SM00091">
    <property type="entry name" value="PAS"/>
    <property type="match status" value="1"/>
</dbReference>
<evidence type="ECO:0000259" key="16">
    <source>
        <dbReference type="PROSITE" id="PS50110"/>
    </source>
</evidence>
<dbReference type="EMBL" id="FWZT01000004">
    <property type="protein sequence ID" value="SMF06941.1"/>
    <property type="molecule type" value="Genomic_DNA"/>
</dbReference>
<keyword evidence="11" id="KW-0902">Two-component regulatory system</keyword>
<dbReference type="GO" id="GO:0016020">
    <property type="term" value="C:membrane"/>
    <property type="evidence" value="ECO:0007669"/>
    <property type="project" value="UniProtKB-SubCell"/>
</dbReference>
<feature type="transmembrane region" description="Helical" evidence="14">
    <location>
        <begin position="70"/>
        <end position="90"/>
    </location>
</feature>
<dbReference type="InterPro" id="IPR035965">
    <property type="entry name" value="PAS-like_dom_sf"/>
</dbReference>
<dbReference type="CDD" id="cd00082">
    <property type="entry name" value="HisKA"/>
    <property type="match status" value="1"/>
</dbReference>
<dbReference type="InterPro" id="IPR036890">
    <property type="entry name" value="HATPase_C_sf"/>
</dbReference>
<dbReference type="AlphaFoldDB" id="A0A1Y6BGQ9"/>
<dbReference type="InterPro" id="IPR004358">
    <property type="entry name" value="Sig_transdc_His_kin-like_C"/>
</dbReference>
<keyword evidence="10 14" id="KW-1133">Transmembrane helix</keyword>
<dbReference type="InterPro" id="IPR003594">
    <property type="entry name" value="HATPase_dom"/>
</dbReference>
<feature type="domain" description="Response regulatory" evidence="16">
    <location>
        <begin position="571"/>
        <end position="687"/>
    </location>
</feature>
<dbReference type="Proteomes" id="UP000192907">
    <property type="component" value="Unassembled WGS sequence"/>
</dbReference>
<dbReference type="InterPro" id="IPR005467">
    <property type="entry name" value="His_kinase_dom"/>
</dbReference>
<dbReference type="Pfam" id="PF02518">
    <property type="entry name" value="HATPase_c"/>
    <property type="match status" value="1"/>
</dbReference>
<reference evidence="19" key="1">
    <citation type="submission" date="2017-04" db="EMBL/GenBank/DDBJ databases">
        <authorList>
            <person name="Varghese N."/>
            <person name="Submissions S."/>
        </authorList>
    </citation>
    <scope>NUCLEOTIDE SEQUENCE [LARGE SCALE GENOMIC DNA]</scope>
    <source>
        <strain evidence="19">RKEM611</strain>
    </source>
</reference>
<evidence type="ECO:0000256" key="13">
    <source>
        <dbReference type="PROSITE-ProRule" id="PRU00169"/>
    </source>
</evidence>
<keyword evidence="8" id="KW-0418">Kinase</keyword>
<sequence>MNFCTESLQKEIEATLIIYLCRFFCPVCLVFAAFFTIEFYPPLLSVALLGIITLGPGCSRTLVERFLGPLKIFTLAAYGCLLSAIAYFSGGTQSPAIPWVVIAIAVSPFLLSKQQTILHFSVHLVAQVTIEIVKPRELDPFFQGATILPTVHTLSVATCIAFAFALFYRFSQFVLQQTQQNRQLSSIQQNLLKVFDQAEDFIGMSDSHGRIIYHNRAFNKLVGVSQEDAQDMIIPQFHPQWASDLVVSEGIPEAIKNGSWTGETAIYNKDKNEVPVLQTIIAHVNHHGYPEYVSTIMKDITALKAREQDMERAKRFAEQAMVAKSQFLANMSHEIRTPMNGLLGNIELLSDMNLPEEASQRIKTIESSGQHLMRVLDDILDVSKIETGNLNLERISFNLPYLMNDVVSMFLDKAFQKNIDLNVTIAEQTPEWVYGDPTRLRQVLLNLISNSIKFTNEGGVSVTLSPGSSADYLDFVVEDTGAGIPIDQQENVFKSFHQGDNSTTRKFGGTGLGLAIAYKLVQAQGGVFALESQVGVGTRFSFTCHLPKSSAPEVASSKESSQLLADRKPLQILVAEDNEINTDLVRRYLDRLGYRADFASNGDVALKMCQQKNYDIVFMDCHMPIMDGFEATRKILALGNSPAPTIVALTASVMKEEQELAASCGMSGFLGKPLSKKRLQEFLIKFENYDQPKPSQAS</sequence>
<proteinExistence type="predicted"/>
<dbReference type="Pfam" id="PF13426">
    <property type="entry name" value="PAS_9"/>
    <property type="match status" value="1"/>
</dbReference>
<keyword evidence="12 14" id="KW-0472">Membrane</keyword>
<dbReference type="FunFam" id="3.30.565.10:FF:000010">
    <property type="entry name" value="Sensor histidine kinase RcsC"/>
    <property type="match status" value="1"/>
</dbReference>
<dbReference type="PROSITE" id="PS50110">
    <property type="entry name" value="RESPONSE_REGULATORY"/>
    <property type="match status" value="1"/>
</dbReference>
<feature type="domain" description="PAS" evidence="17">
    <location>
        <begin position="187"/>
        <end position="258"/>
    </location>
</feature>
<dbReference type="SMART" id="SM00387">
    <property type="entry name" value="HATPase_c"/>
    <property type="match status" value="1"/>
</dbReference>
<dbReference type="RefSeq" id="WP_159455209.1">
    <property type="nucleotide sequence ID" value="NZ_FWZT01000004.1"/>
</dbReference>
<evidence type="ECO:0000256" key="6">
    <source>
        <dbReference type="ARBA" id="ARBA00022692"/>
    </source>
</evidence>
<dbReference type="NCBIfam" id="TIGR00229">
    <property type="entry name" value="sensory_box"/>
    <property type="match status" value="1"/>
</dbReference>
<dbReference type="CDD" id="cd17546">
    <property type="entry name" value="REC_hyHK_CKI1_RcsC-like"/>
    <property type="match status" value="1"/>
</dbReference>
<dbReference type="InterPro" id="IPR000014">
    <property type="entry name" value="PAS"/>
</dbReference>
<dbReference type="InterPro" id="IPR001789">
    <property type="entry name" value="Sig_transdc_resp-reg_receiver"/>
</dbReference>
<organism evidence="18 19">
    <name type="scientific">Pseudobacteriovorax antillogorgiicola</name>
    <dbReference type="NCBI Taxonomy" id="1513793"/>
    <lineage>
        <taxon>Bacteria</taxon>
        <taxon>Pseudomonadati</taxon>
        <taxon>Bdellovibrionota</taxon>
        <taxon>Oligoflexia</taxon>
        <taxon>Oligoflexales</taxon>
        <taxon>Pseudobacteriovoracaceae</taxon>
        <taxon>Pseudobacteriovorax</taxon>
    </lineage>
</organism>
<name>A0A1Y6BGQ9_9BACT</name>
<keyword evidence="19" id="KW-1185">Reference proteome</keyword>
<dbReference type="PRINTS" id="PR00344">
    <property type="entry name" value="BCTRLSENSOR"/>
</dbReference>
<evidence type="ECO:0000259" key="15">
    <source>
        <dbReference type="PROSITE" id="PS50109"/>
    </source>
</evidence>
<feature type="domain" description="Histidine kinase" evidence="15">
    <location>
        <begin position="330"/>
        <end position="548"/>
    </location>
</feature>
<feature type="modified residue" description="4-aspartylphosphate" evidence="13">
    <location>
        <position position="620"/>
    </location>
</feature>
<dbReference type="PROSITE" id="PS50112">
    <property type="entry name" value="PAS"/>
    <property type="match status" value="1"/>
</dbReference>
<keyword evidence="6 14" id="KW-0812">Transmembrane</keyword>
<dbReference type="SMART" id="SM00388">
    <property type="entry name" value="HisKA"/>
    <property type="match status" value="1"/>
</dbReference>
<dbReference type="SUPFAM" id="SSF52172">
    <property type="entry name" value="CheY-like"/>
    <property type="match status" value="1"/>
</dbReference>
<keyword evidence="7" id="KW-0547">Nucleotide-binding</keyword>
<evidence type="ECO:0000256" key="8">
    <source>
        <dbReference type="ARBA" id="ARBA00022777"/>
    </source>
</evidence>
<dbReference type="SUPFAM" id="SSF55785">
    <property type="entry name" value="PYP-like sensor domain (PAS domain)"/>
    <property type="match status" value="1"/>
</dbReference>
<dbReference type="PANTHER" id="PTHR45339">
    <property type="entry name" value="HYBRID SIGNAL TRANSDUCTION HISTIDINE KINASE J"/>
    <property type="match status" value="1"/>
</dbReference>
<comment type="catalytic activity">
    <reaction evidence="1">
        <text>ATP + protein L-histidine = ADP + protein N-phospho-L-histidine.</text>
        <dbReference type="EC" id="2.7.13.3"/>
    </reaction>
</comment>
<evidence type="ECO:0000256" key="3">
    <source>
        <dbReference type="ARBA" id="ARBA00012438"/>
    </source>
</evidence>
<evidence type="ECO:0000256" key="10">
    <source>
        <dbReference type="ARBA" id="ARBA00022989"/>
    </source>
</evidence>
<comment type="subcellular location">
    <subcellularLocation>
        <location evidence="2">Membrane</location>
    </subcellularLocation>
</comment>
<evidence type="ECO:0000256" key="4">
    <source>
        <dbReference type="ARBA" id="ARBA00022553"/>
    </source>
</evidence>
<keyword evidence="4 13" id="KW-0597">Phosphoprotein</keyword>
<feature type="transmembrane region" description="Helical" evidence="14">
    <location>
        <begin position="96"/>
        <end position="112"/>
    </location>
</feature>
<dbReference type="CDD" id="cd16922">
    <property type="entry name" value="HATPase_EvgS-ArcB-TorS-like"/>
    <property type="match status" value="1"/>
</dbReference>
<dbReference type="PANTHER" id="PTHR45339:SF1">
    <property type="entry name" value="HYBRID SIGNAL TRANSDUCTION HISTIDINE KINASE J"/>
    <property type="match status" value="1"/>
</dbReference>
<feature type="transmembrane region" description="Helical" evidence="14">
    <location>
        <begin position="16"/>
        <end position="37"/>
    </location>
</feature>
<dbReference type="Pfam" id="PF00072">
    <property type="entry name" value="Response_reg"/>
    <property type="match status" value="1"/>
</dbReference>
<dbReference type="Gene3D" id="3.40.50.2300">
    <property type="match status" value="1"/>
</dbReference>
<gene>
    <name evidence="18" type="ORF">SAMN06296036_104178</name>
</gene>
<dbReference type="EC" id="2.7.13.3" evidence="3"/>
<dbReference type="Pfam" id="PF00512">
    <property type="entry name" value="HisKA"/>
    <property type="match status" value="1"/>
</dbReference>
<keyword evidence="5" id="KW-0808">Transferase</keyword>
<dbReference type="Gene3D" id="3.30.565.10">
    <property type="entry name" value="Histidine kinase-like ATPase, C-terminal domain"/>
    <property type="match status" value="1"/>
</dbReference>
<evidence type="ECO:0000256" key="14">
    <source>
        <dbReference type="SAM" id="Phobius"/>
    </source>
</evidence>
<evidence type="ECO:0000256" key="1">
    <source>
        <dbReference type="ARBA" id="ARBA00000085"/>
    </source>
</evidence>
<keyword evidence="9" id="KW-0067">ATP-binding</keyword>
<dbReference type="SUPFAM" id="SSF47384">
    <property type="entry name" value="Homodimeric domain of signal transducing histidine kinase"/>
    <property type="match status" value="1"/>
</dbReference>
<dbReference type="Gene3D" id="1.10.287.130">
    <property type="match status" value="1"/>
</dbReference>